<dbReference type="AlphaFoldDB" id="A0A7J8BF73"/>
<keyword evidence="2" id="KW-1185">Reference proteome</keyword>
<dbReference type="Proteomes" id="UP000593571">
    <property type="component" value="Unassembled WGS sequence"/>
</dbReference>
<accession>A0A7J8BF73</accession>
<evidence type="ECO:0000313" key="2">
    <source>
        <dbReference type="Proteomes" id="UP000593571"/>
    </source>
</evidence>
<evidence type="ECO:0000313" key="1">
    <source>
        <dbReference type="EMBL" id="KAF6397095.1"/>
    </source>
</evidence>
<sequence>MRFSTAVHDGNTASSEIVGKRKHIPVAVADTCGLSFLVLKRNLTSGSFLQVGCCVNVLQTWNPTTPGLADALNLSPYQKSCPCRGARGTSSPIFRFPPERSDRIAGNKRRQLYSSKRQAYFVHFSENVQHVPKSKRVSHSLK</sequence>
<name>A0A7J8BF73_ROUAE</name>
<protein>
    <submittedName>
        <fullName evidence="1">Uncharacterized protein</fullName>
    </submittedName>
</protein>
<proteinExistence type="predicted"/>
<gene>
    <name evidence="1" type="ORF">HJG63_009762</name>
</gene>
<organism evidence="1 2">
    <name type="scientific">Rousettus aegyptiacus</name>
    <name type="common">Egyptian fruit bat</name>
    <name type="synonym">Pteropus aegyptiacus</name>
    <dbReference type="NCBI Taxonomy" id="9407"/>
    <lineage>
        <taxon>Eukaryota</taxon>
        <taxon>Metazoa</taxon>
        <taxon>Chordata</taxon>
        <taxon>Craniata</taxon>
        <taxon>Vertebrata</taxon>
        <taxon>Euteleostomi</taxon>
        <taxon>Mammalia</taxon>
        <taxon>Eutheria</taxon>
        <taxon>Laurasiatheria</taxon>
        <taxon>Chiroptera</taxon>
        <taxon>Yinpterochiroptera</taxon>
        <taxon>Pteropodoidea</taxon>
        <taxon>Pteropodidae</taxon>
        <taxon>Rousettinae</taxon>
        <taxon>Rousettus</taxon>
    </lineage>
</organism>
<dbReference type="EMBL" id="JACASE010000017">
    <property type="protein sequence ID" value="KAF6397095.1"/>
    <property type="molecule type" value="Genomic_DNA"/>
</dbReference>
<comment type="caution">
    <text evidence="1">The sequence shown here is derived from an EMBL/GenBank/DDBJ whole genome shotgun (WGS) entry which is preliminary data.</text>
</comment>
<reference evidence="1 2" key="1">
    <citation type="journal article" date="2020" name="Nature">
        <title>Six reference-quality genomes reveal evolution of bat adaptations.</title>
        <authorList>
            <person name="Jebb D."/>
            <person name="Huang Z."/>
            <person name="Pippel M."/>
            <person name="Hughes G.M."/>
            <person name="Lavrichenko K."/>
            <person name="Devanna P."/>
            <person name="Winkler S."/>
            <person name="Jermiin L.S."/>
            <person name="Skirmuntt E.C."/>
            <person name="Katzourakis A."/>
            <person name="Burkitt-Gray L."/>
            <person name="Ray D.A."/>
            <person name="Sullivan K.A.M."/>
            <person name="Roscito J.G."/>
            <person name="Kirilenko B.M."/>
            <person name="Davalos L.M."/>
            <person name="Corthals A.P."/>
            <person name="Power M.L."/>
            <person name="Jones G."/>
            <person name="Ransome R.D."/>
            <person name="Dechmann D.K.N."/>
            <person name="Locatelli A.G."/>
            <person name="Puechmaille S.J."/>
            <person name="Fedrigo O."/>
            <person name="Jarvis E.D."/>
            <person name="Hiller M."/>
            <person name="Vernes S.C."/>
            <person name="Myers E.W."/>
            <person name="Teeling E.C."/>
        </authorList>
    </citation>
    <scope>NUCLEOTIDE SEQUENCE [LARGE SCALE GENOMIC DNA]</scope>
    <source>
        <strain evidence="1">MRouAeg1</strain>
        <tissue evidence="1">Muscle</tissue>
    </source>
</reference>